<feature type="compositionally biased region" description="Acidic residues" evidence="1">
    <location>
        <begin position="272"/>
        <end position="287"/>
    </location>
</feature>
<organism evidence="2">
    <name type="scientific">freshwater metagenome</name>
    <dbReference type="NCBI Taxonomy" id="449393"/>
    <lineage>
        <taxon>unclassified sequences</taxon>
        <taxon>metagenomes</taxon>
        <taxon>ecological metagenomes</taxon>
    </lineage>
</organism>
<accession>A0A094SG00</accession>
<proteinExistence type="predicted"/>
<feature type="region of interest" description="Disordered" evidence="1">
    <location>
        <begin position="313"/>
        <end position="339"/>
    </location>
</feature>
<sequence length="339" mass="35916">MRENAQVSTTTSALEIARAAILETIPAEHVGVALDAVVEPSQDSDVVITSYTFECTSAGYPGWYWEVSVVEIAGQGQPTVSEVNLLPGAVALVPAAWKPWADRVEAGDLGVGDLLPPPENDDRLTAGFTGLGDLEDSADELATLHPVQWELGLGREKVLSTVGQERAVNRWFEKLNGPKSAMAKSAPAQCGSCGFLVAIGGSMGQVFGVCGNEFGAADGQVVATTFGCGAHSSVRQEQAAPIPVVDLVIDDQADEQSDSSDLPDYVANPVQDDSESDEDVESDEAEDRNEHIASEFAMKEAVEAIEAASEFMEMENLDADEAEQEIADFYGDSESDAKV</sequence>
<evidence type="ECO:0000256" key="1">
    <source>
        <dbReference type="SAM" id="MobiDB-lite"/>
    </source>
</evidence>
<reference evidence="2" key="1">
    <citation type="submission" date="2014-06" db="EMBL/GenBank/DDBJ databases">
        <title>Key roles for freshwater Actinobacteria revealed by deep metagenomic sequencing.</title>
        <authorList>
            <person name="Ghai R."/>
            <person name="Mizuno C.M."/>
            <person name="Picazo A."/>
            <person name="Camacho A."/>
            <person name="Rodriguez-Valera F."/>
        </authorList>
    </citation>
    <scope>NUCLEOTIDE SEQUENCE</scope>
</reference>
<dbReference type="AlphaFoldDB" id="A0A094SG00"/>
<name>A0A094SG00_9ZZZZ</name>
<feature type="region of interest" description="Disordered" evidence="1">
    <location>
        <begin position="253"/>
        <end position="296"/>
    </location>
</feature>
<dbReference type="InterPro" id="IPR021391">
    <property type="entry name" value="DUF3027"/>
</dbReference>
<protein>
    <recommendedName>
        <fullName evidence="3">DUF3027 domain-containing protein</fullName>
    </recommendedName>
</protein>
<evidence type="ECO:0008006" key="3">
    <source>
        <dbReference type="Google" id="ProtNLM"/>
    </source>
</evidence>
<gene>
    <name evidence="2" type="ORF">GM51_10945</name>
</gene>
<dbReference type="Pfam" id="PF11228">
    <property type="entry name" value="DUF3027"/>
    <property type="match status" value="1"/>
</dbReference>
<comment type="caution">
    <text evidence="2">The sequence shown here is derived from an EMBL/GenBank/DDBJ whole genome shotgun (WGS) entry which is preliminary data.</text>
</comment>
<dbReference type="EMBL" id="JNSL01000066">
    <property type="protein sequence ID" value="KGA17203.1"/>
    <property type="molecule type" value="Genomic_DNA"/>
</dbReference>
<evidence type="ECO:0000313" key="2">
    <source>
        <dbReference type="EMBL" id="KGA17203.1"/>
    </source>
</evidence>